<dbReference type="SUPFAM" id="SSF52540">
    <property type="entry name" value="P-loop containing nucleoside triphosphate hydrolases"/>
    <property type="match status" value="1"/>
</dbReference>
<evidence type="ECO:0000259" key="2">
    <source>
        <dbReference type="Pfam" id="PF00931"/>
    </source>
</evidence>
<dbReference type="Pfam" id="PF13424">
    <property type="entry name" value="TPR_12"/>
    <property type="match status" value="1"/>
</dbReference>
<comment type="caution">
    <text evidence="4">The sequence shown here is derived from an EMBL/GenBank/DDBJ whole genome shotgun (WGS) entry which is preliminary data.</text>
</comment>
<protein>
    <submittedName>
        <fullName evidence="4">Tetratricopeptide (TPR) repeat protein</fullName>
    </submittedName>
</protein>
<feature type="compositionally biased region" description="Gly residues" evidence="1">
    <location>
        <begin position="1"/>
        <end position="12"/>
    </location>
</feature>
<reference evidence="4 5" key="1">
    <citation type="submission" date="2020-10" db="EMBL/GenBank/DDBJ databases">
        <title>Sequencing the genomes of 1000 actinobacteria strains.</title>
        <authorList>
            <person name="Klenk H.-P."/>
        </authorList>
    </citation>
    <scope>NUCLEOTIDE SEQUENCE [LARGE SCALE GENOMIC DNA]</scope>
    <source>
        <strain evidence="4 5">DSM 45157</strain>
    </source>
</reference>
<dbReference type="Pfam" id="PF13374">
    <property type="entry name" value="TPR_10"/>
    <property type="match status" value="3"/>
</dbReference>
<gene>
    <name evidence="4" type="ORF">H4W79_004759</name>
</gene>
<dbReference type="NCBIfam" id="NF041121">
    <property type="entry name" value="SAV_2336_NTERM"/>
    <property type="match status" value="1"/>
</dbReference>
<name>A0ABR9HNV2_9ACTN</name>
<dbReference type="InterPro" id="IPR047738">
    <property type="entry name" value="SAV_2336-like_N"/>
</dbReference>
<sequence length="1532" mass="167121">MSGAGSDEGVGGEADPPRTSPSTAPLGLPPRELAEALFLAAVRARYTNDSTADRASGEGDPGSPLGEEPPSRPAETEAPQEPRPVDEPETPGFGEDPPEPPAPDTAPSRNAEEAADPTGAAPAPPTRIESVPSGPRGRSGLWAALPSLDRGAGEGAVGPALPGQEMVAAMGPFHRRDPRGPREELDAERTASDYARSVLGATASPGAVRMPLLPVLRARPRRSVGLTVLLDAGASMHYFQDEVVRSLLGLLRGSGVFRHVRELSFDSGLAGAPVLRDTRGYARDPWRDGDPGPHVVMVLTDGIGHAWRDHGFRGWLNGRARRAAVSIVHLLDPHLWRRSGVQAVPAELTAPLSVAPACPNSHYRATRRRLGARPGAAPAAASRDRSLGTSVPVLSLSAEQLHAWALFVMGRGSGTLRSHVLPVPGKVPEGPAAPDETSAPEGEREESARALVRRFAQQAAPSTFRFAVALAAVPMDLRSIRMLGRHVLRRAPRSELSEIFFGGADLVELSEGLWNAPGDGPPVWDFRPGVRGELLALGGRVSEIRSLLLSASGELWNADPFFPVLGAMLRGEEDVSPQVGRMSYHWVKQVLPALVSISLDERFPEVVGAYINHNDEHGSQGSHDEGSVNAEDPVVLASSGGSSGSVRSAPKYGGGGLEGEDRDHRRRIPGSSAGGASLNRFDENPEVSQPAPPVSVVSVVGGRPSGAAWIQVPRRAPVFVGRTELLQDLRSNIRNRNRQVITALNGMSGVGKSELAKEYIYLHSEEYDLICWIPSRHENQIRQAFTEIAAKIGLDVTRADSGHVIHGVLESLRQGEVFRKWLLVFDNAGDRETLDRYIPVAGDGHVIITSQDRSWQRAGTEASLEITEFSRQESVELLRRRGPRGLTEDEAGRLAEELGNLPLALNQAAVWLHEVGMDVPEYLRRLAEKSSEMIRLLEPVDPDYPIPVAAAWNVSLEQLAVDSPGAIRLLQLCSFLGTVPIPRSLFRFGRDIDGPEELRTILSDPPLLGMAIRDVGRYSLAHVDHQQDTISLHRLVKPAVQASMSEREQERLKHCAHQLLSRNDPQNDSAEAMRTYARLLPHVLASEAWDCEDAWVRSLVIQLCEVALLQRNYGDALRLGSRAHERWADRLGSDHRDTLRMALQISRAVRDGGELDRAREMCESTMREIGSVLGENSPEYLKAEQEHARNLRMAGLFQDSLDFTTENFDRRFRLFGPDDPETLTAAHFLAYDLRLVGRIQEALQRYTDTWERRQTVLGPDHFSTMASIDGYSDTLMESGRYREARDVQQALVDRARSLFGADHSGVLGLQGTLATMMRRSGNLEEACELSEHVLREFRTKLGADDAGTLRAALHHSLALCAVERFAEALELAEEAGEKYAKLFGEEHTHVVFAQVNRAIILRRLDRLAEARELDEGAMRLLEERLGPDHPSALACAINLASDHFQAGDTTGARERDENSLELSSASLGREHPLTLLARRNLMLNQTAADSDAESGFDALESSYREVMGADHPATTSLRQRSRGDADIYIGGL</sequence>
<dbReference type="Gene3D" id="1.25.40.10">
    <property type="entry name" value="Tetratricopeptide repeat domain"/>
    <property type="match status" value="2"/>
</dbReference>
<dbReference type="SUPFAM" id="SSF48452">
    <property type="entry name" value="TPR-like"/>
    <property type="match status" value="2"/>
</dbReference>
<dbReference type="InterPro" id="IPR011990">
    <property type="entry name" value="TPR-like_helical_dom_sf"/>
</dbReference>
<dbReference type="InterPro" id="IPR053137">
    <property type="entry name" value="NLR-like"/>
</dbReference>
<organism evidence="4 5">
    <name type="scientific">Nocardiopsis terrae</name>
    <dbReference type="NCBI Taxonomy" id="372655"/>
    <lineage>
        <taxon>Bacteria</taxon>
        <taxon>Bacillati</taxon>
        <taxon>Actinomycetota</taxon>
        <taxon>Actinomycetes</taxon>
        <taxon>Streptosporangiales</taxon>
        <taxon>Nocardiopsidaceae</taxon>
        <taxon>Nocardiopsis</taxon>
    </lineage>
</organism>
<evidence type="ECO:0000259" key="3">
    <source>
        <dbReference type="Pfam" id="PF25000"/>
    </source>
</evidence>
<dbReference type="Pfam" id="PF00931">
    <property type="entry name" value="NB-ARC"/>
    <property type="match status" value="1"/>
</dbReference>
<dbReference type="Pfam" id="PF25000">
    <property type="entry name" value="DUF7779"/>
    <property type="match status" value="1"/>
</dbReference>
<dbReference type="Proteomes" id="UP000598217">
    <property type="component" value="Unassembled WGS sequence"/>
</dbReference>
<feature type="region of interest" description="Disordered" evidence="1">
    <location>
        <begin position="1"/>
        <end position="31"/>
    </location>
</feature>
<feature type="region of interest" description="Disordered" evidence="1">
    <location>
        <begin position="634"/>
        <end position="692"/>
    </location>
</feature>
<feature type="domain" description="DUF7779" evidence="3">
    <location>
        <begin position="963"/>
        <end position="1048"/>
    </location>
</feature>
<evidence type="ECO:0000313" key="4">
    <source>
        <dbReference type="EMBL" id="MBE1460545.1"/>
    </source>
</evidence>
<dbReference type="RefSeq" id="WP_225942572.1">
    <property type="nucleotide sequence ID" value="NZ_BMXJ01000001.1"/>
</dbReference>
<evidence type="ECO:0000313" key="5">
    <source>
        <dbReference type="Proteomes" id="UP000598217"/>
    </source>
</evidence>
<keyword evidence="5" id="KW-1185">Reference proteome</keyword>
<feature type="domain" description="NB-ARC" evidence="2">
    <location>
        <begin position="734"/>
        <end position="880"/>
    </location>
</feature>
<dbReference type="PANTHER" id="PTHR46082:SF6">
    <property type="entry name" value="AAA+ ATPASE DOMAIN-CONTAINING PROTEIN-RELATED"/>
    <property type="match status" value="1"/>
</dbReference>
<dbReference type="InterPro" id="IPR056681">
    <property type="entry name" value="DUF7779"/>
</dbReference>
<evidence type="ECO:0000256" key="1">
    <source>
        <dbReference type="SAM" id="MobiDB-lite"/>
    </source>
</evidence>
<feature type="region of interest" description="Disordered" evidence="1">
    <location>
        <begin position="48"/>
        <end position="143"/>
    </location>
</feature>
<dbReference type="EMBL" id="JADBDY010000001">
    <property type="protein sequence ID" value="MBE1460545.1"/>
    <property type="molecule type" value="Genomic_DNA"/>
</dbReference>
<dbReference type="InterPro" id="IPR027417">
    <property type="entry name" value="P-loop_NTPase"/>
</dbReference>
<dbReference type="NCBIfam" id="NF040586">
    <property type="entry name" value="FxSxx_TPR"/>
    <property type="match status" value="1"/>
</dbReference>
<accession>A0ABR9HNV2</accession>
<dbReference type="InterPro" id="IPR002182">
    <property type="entry name" value="NB-ARC"/>
</dbReference>
<dbReference type="Gene3D" id="3.40.50.300">
    <property type="entry name" value="P-loop containing nucleotide triphosphate hydrolases"/>
    <property type="match status" value="1"/>
</dbReference>
<dbReference type="PANTHER" id="PTHR46082">
    <property type="entry name" value="ATP/GTP-BINDING PROTEIN-RELATED"/>
    <property type="match status" value="1"/>
</dbReference>
<feature type="region of interest" description="Disordered" evidence="1">
    <location>
        <begin position="423"/>
        <end position="446"/>
    </location>
</feature>
<proteinExistence type="predicted"/>